<evidence type="ECO:0000256" key="1">
    <source>
        <dbReference type="SAM" id="MobiDB-lite"/>
    </source>
</evidence>
<proteinExistence type="predicted"/>
<dbReference type="OrthoDB" id="3064399at2759"/>
<name>A0A9P5TWF6_9AGAR</name>
<keyword evidence="3" id="KW-1185">Reference proteome</keyword>
<sequence>MQEINKFTPLEQSEWQHCLATNWFIADFVRNAVMEREARDALERDNVRIDEEEWAAYLASPCGARTPPAGTNTPSTAFANYFNATIVDVARFFAEQGLTITDIEDIVFCTANWIHPYAPSNSDVIFAANALRASFTSRVRLPLGYNEDYWVPGPAQVIYAHIHNTASNAASTSNMGTSAPPTITTTTTSSASTATPAVATNSAGAAPSAAAPATTIATSSEAASTSAEAIQHMDET</sequence>
<feature type="region of interest" description="Disordered" evidence="1">
    <location>
        <begin position="216"/>
        <end position="236"/>
    </location>
</feature>
<dbReference type="EMBL" id="JADNRY010000615">
    <property type="protein sequence ID" value="KAF9035433.1"/>
    <property type="molecule type" value="Genomic_DNA"/>
</dbReference>
<feature type="compositionally biased region" description="Low complexity" evidence="1">
    <location>
        <begin position="216"/>
        <end position="229"/>
    </location>
</feature>
<feature type="region of interest" description="Disordered" evidence="1">
    <location>
        <begin position="170"/>
        <end position="195"/>
    </location>
</feature>
<evidence type="ECO:0000313" key="2">
    <source>
        <dbReference type="EMBL" id="KAF9035433.1"/>
    </source>
</evidence>
<gene>
    <name evidence="2" type="ORF">BDP27DRAFT_1435759</name>
</gene>
<accession>A0A9P5TWF6</accession>
<comment type="caution">
    <text evidence="2">The sequence shown here is derived from an EMBL/GenBank/DDBJ whole genome shotgun (WGS) entry which is preliminary data.</text>
</comment>
<protein>
    <submittedName>
        <fullName evidence="2">Uncharacterized protein</fullName>
    </submittedName>
</protein>
<organism evidence="2 3">
    <name type="scientific">Rhodocollybia butyracea</name>
    <dbReference type="NCBI Taxonomy" id="206335"/>
    <lineage>
        <taxon>Eukaryota</taxon>
        <taxon>Fungi</taxon>
        <taxon>Dikarya</taxon>
        <taxon>Basidiomycota</taxon>
        <taxon>Agaricomycotina</taxon>
        <taxon>Agaricomycetes</taxon>
        <taxon>Agaricomycetidae</taxon>
        <taxon>Agaricales</taxon>
        <taxon>Marasmiineae</taxon>
        <taxon>Omphalotaceae</taxon>
        <taxon>Rhodocollybia</taxon>
    </lineage>
</organism>
<dbReference type="Proteomes" id="UP000772434">
    <property type="component" value="Unassembled WGS sequence"/>
</dbReference>
<dbReference type="AlphaFoldDB" id="A0A9P5TWF6"/>
<feature type="compositionally biased region" description="Low complexity" evidence="1">
    <location>
        <begin position="177"/>
        <end position="195"/>
    </location>
</feature>
<reference evidence="2" key="1">
    <citation type="submission" date="2020-11" db="EMBL/GenBank/DDBJ databases">
        <authorList>
            <consortium name="DOE Joint Genome Institute"/>
            <person name="Ahrendt S."/>
            <person name="Riley R."/>
            <person name="Andreopoulos W."/>
            <person name="Labutti K."/>
            <person name="Pangilinan J."/>
            <person name="Ruiz-Duenas F.J."/>
            <person name="Barrasa J.M."/>
            <person name="Sanchez-Garcia M."/>
            <person name="Camarero S."/>
            <person name="Miyauchi S."/>
            <person name="Serrano A."/>
            <person name="Linde D."/>
            <person name="Babiker R."/>
            <person name="Drula E."/>
            <person name="Ayuso-Fernandez I."/>
            <person name="Pacheco R."/>
            <person name="Padilla G."/>
            <person name="Ferreira P."/>
            <person name="Barriuso J."/>
            <person name="Kellner H."/>
            <person name="Castanera R."/>
            <person name="Alfaro M."/>
            <person name="Ramirez L."/>
            <person name="Pisabarro A.G."/>
            <person name="Kuo A."/>
            <person name="Tritt A."/>
            <person name="Lipzen A."/>
            <person name="He G."/>
            <person name="Yan M."/>
            <person name="Ng V."/>
            <person name="Cullen D."/>
            <person name="Martin F."/>
            <person name="Rosso M.-N."/>
            <person name="Henrissat B."/>
            <person name="Hibbett D."/>
            <person name="Martinez A.T."/>
            <person name="Grigoriev I.V."/>
        </authorList>
    </citation>
    <scope>NUCLEOTIDE SEQUENCE</scope>
    <source>
        <strain evidence="2">AH 40177</strain>
    </source>
</reference>
<evidence type="ECO:0000313" key="3">
    <source>
        <dbReference type="Proteomes" id="UP000772434"/>
    </source>
</evidence>